<name>A0AAW1JYC6_POPJA</name>
<accession>A0AAW1JYC6</accession>
<dbReference type="EMBL" id="JASPKY010000307">
    <property type="protein sequence ID" value="KAK9709529.1"/>
    <property type="molecule type" value="Genomic_DNA"/>
</dbReference>
<sequence length="166" mass="18538">MEDQLGMEGNEIPDRFAKRMERRVEGLSYSEQLGMEDQLGKEGNGIPDRFAKRMERRMEISASKLLRDPSLLLNMTPTGIDLPDSTHQSAHEIVGVEGLSYSEQLGMEDQVGKEGNGIPDRFAKRMERRMEISASKLLRDPSLLLSMTPTGINLPASNAIKSSNFI</sequence>
<evidence type="ECO:0000313" key="1">
    <source>
        <dbReference type="EMBL" id="KAK9709529.1"/>
    </source>
</evidence>
<dbReference type="AlphaFoldDB" id="A0AAW1JYC6"/>
<reference evidence="1 2" key="1">
    <citation type="journal article" date="2024" name="BMC Genomics">
        <title>De novo assembly and annotation of Popillia japonica's genome with initial clues to its potential as an invasive pest.</title>
        <authorList>
            <person name="Cucini C."/>
            <person name="Boschi S."/>
            <person name="Funari R."/>
            <person name="Cardaioli E."/>
            <person name="Iannotti N."/>
            <person name="Marturano G."/>
            <person name="Paoli F."/>
            <person name="Bruttini M."/>
            <person name="Carapelli A."/>
            <person name="Frati F."/>
            <person name="Nardi F."/>
        </authorList>
    </citation>
    <scope>NUCLEOTIDE SEQUENCE [LARGE SCALE GENOMIC DNA]</scope>
    <source>
        <strain evidence="1">DMR45628</strain>
    </source>
</reference>
<evidence type="ECO:0000313" key="2">
    <source>
        <dbReference type="Proteomes" id="UP001458880"/>
    </source>
</evidence>
<dbReference type="Proteomes" id="UP001458880">
    <property type="component" value="Unassembled WGS sequence"/>
</dbReference>
<gene>
    <name evidence="1" type="ORF">QE152_g26554</name>
</gene>
<organism evidence="1 2">
    <name type="scientific">Popillia japonica</name>
    <name type="common">Japanese beetle</name>
    <dbReference type="NCBI Taxonomy" id="7064"/>
    <lineage>
        <taxon>Eukaryota</taxon>
        <taxon>Metazoa</taxon>
        <taxon>Ecdysozoa</taxon>
        <taxon>Arthropoda</taxon>
        <taxon>Hexapoda</taxon>
        <taxon>Insecta</taxon>
        <taxon>Pterygota</taxon>
        <taxon>Neoptera</taxon>
        <taxon>Endopterygota</taxon>
        <taxon>Coleoptera</taxon>
        <taxon>Polyphaga</taxon>
        <taxon>Scarabaeiformia</taxon>
        <taxon>Scarabaeidae</taxon>
        <taxon>Rutelinae</taxon>
        <taxon>Popillia</taxon>
    </lineage>
</organism>
<proteinExistence type="predicted"/>
<protein>
    <submittedName>
        <fullName evidence="1">Uncharacterized protein</fullName>
    </submittedName>
</protein>
<keyword evidence="2" id="KW-1185">Reference proteome</keyword>
<comment type="caution">
    <text evidence="1">The sequence shown here is derived from an EMBL/GenBank/DDBJ whole genome shotgun (WGS) entry which is preliminary data.</text>
</comment>